<feature type="compositionally biased region" description="Polar residues" evidence="1">
    <location>
        <begin position="496"/>
        <end position="505"/>
    </location>
</feature>
<dbReference type="GO" id="GO:0006878">
    <property type="term" value="P:intracellular copper ion homeostasis"/>
    <property type="evidence" value="ECO:0007669"/>
    <property type="project" value="TreeGrafter"/>
</dbReference>
<feature type="compositionally biased region" description="Low complexity" evidence="1">
    <location>
        <begin position="420"/>
        <end position="438"/>
    </location>
</feature>
<feature type="region of interest" description="Disordered" evidence="1">
    <location>
        <begin position="48"/>
        <end position="145"/>
    </location>
</feature>
<accession>A0A438N0B5</accession>
<feature type="region of interest" description="Disordered" evidence="1">
    <location>
        <begin position="214"/>
        <end position="243"/>
    </location>
</feature>
<evidence type="ECO:0008006" key="4">
    <source>
        <dbReference type="Google" id="ProtNLM"/>
    </source>
</evidence>
<feature type="compositionally biased region" description="Basic and acidic residues" evidence="1">
    <location>
        <begin position="477"/>
        <end position="492"/>
    </location>
</feature>
<dbReference type="Proteomes" id="UP000288859">
    <property type="component" value="Unassembled WGS sequence"/>
</dbReference>
<dbReference type="PANTHER" id="PTHR28088">
    <property type="entry name" value="TRANSCRIPTIONAL ACTIVATOR HAA1-RELATED"/>
    <property type="match status" value="1"/>
</dbReference>
<comment type="caution">
    <text evidence="2">The sequence shown here is derived from an EMBL/GenBank/DDBJ whole genome shotgun (WGS) entry which is preliminary data.</text>
</comment>
<name>A0A438N0B5_EXOME</name>
<feature type="compositionally biased region" description="Acidic residues" evidence="1">
    <location>
        <begin position="527"/>
        <end position="538"/>
    </location>
</feature>
<feature type="region of interest" description="Disordered" evidence="1">
    <location>
        <begin position="420"/>
        <end position="538"/>
    </location>
</feature>
<protein>
    <recommendedName>
        <fullName evidence="4">Copper-fist domain-containing protein</fullName>
    </recommendedName>
</protein>
<dbReference type="GO" id="GO:0005507">
    <property type="term" value="F:copper ion binding"/>
    <property type="evidence" value="ECO:0007669"/>
    <property type="project" value="TreeGrafter"/>
</dbReference>
<feature type="compositionally biased region" description="Polar residues" evidence="1">
    <location>
        <begin position="444"/>
        <end position="458"/>
    </location>
</feature>
<dbReference type="OrthoDB" id="5600085at2759"/>
<dbReference type="GO" id="GO:0000978">
    <property type="term" value="F:RNA polymerase II cis-regulatory region sequence-specific DNA binding"/>
    <property type="evidence" value="ECO:0007669"/>
    <property type="project" value="TreeGrafter"/>
</dbReference>
<evidence type="ECO:0000313" key="3">
    <source>
        <dbReference type="Proteomes" id="UP000288859"/>
    </source>
</evidence>
<organism evidence="2 3">
    <name type="scientific">Exophiala mesophila</name>
    <name type="common">Black yeast-like fungus</name>
    <dbReference type="NCBI Taxonomy" id="212818"/>
    <lineage>
        <taxon>Eukaryota</taxon>
        <taxon>Fungi</taxon>
        <taxon>Dikarya</taxon>
        <taxon>Ascomycota</taxon>
        <taxon>Pezizomycotina</taxon>
        <taxon>Eurotiomycetes</taxon>
        <taxon>Chaetothyriomycetidae</taxon>
        <taxon>Chaetothyriales</taxon>
        <taxon>Herpotrichiellaceae</taxon>
        <taxon>Exophiala</taxon>
    </lineage>
</organism>
<feature type="compositionally biased region" description="Low complexity" evidence="1">
    <location>
        <begin position="228"/>
        <end position="240"/>
    </location>
</feature>
<feature type="compositionally biased region" description="Low complexity" evidence="1">
    <location>
        <begin position="459"/>
        <end position="473"/>
    </location>
</feature>
<gene>
    <name evidence="2" type="ORF">B0A52_07127</name>
</gene>
<feature type="compositionally biased region" description="Polar residues" evidence="1">
    <location>
        <begin position="300"/>
        <end position="360"/>
    </location>
</feature>
<dbReference type="GO" id="GO:0005634">
    <property type="term" value="C:nucleus"/>
    <property type="evidence" value="ECO:0007669"/>
    <property type="project" value="TreeGrafter"/>
</dbReference>
<proteinExistence type="predicted"/>
<feature type="compositionally biased region" description="Low complexity" evidence="1">
    <location>
        <begin position="377"/>
        <end position="386"/>
    </location>
</feature>
<feature type="region of interest" description="Disordered" evidence="1">
    <location>
        <begin position="288"/>
        <end position="386"/>
    </location>
</feature>
<dbReference type="GO" id="GO:0006879">
    <property type="term" value="P:intracellular iron ion homeostasis"/>
    <property type="evidence" value="ECO:0007669"/>
    <property type="project" value="TreeGrafter"/>
</dbReference>
<dbReference type="InterPro" id="IPR051763">
    <property type="entry name" value="Copper_Homeo_Regul"/>
</dbReference>
<sequence>MNDPTLMPSLADRPLVHVNKKGRPVSQCQHCRGLRKARSQHVKCECHDKAHGKEDCPQDKTENKTEPHTCCFPEDIPQLLQPKDHPKDHHKPRPNHNSHESKPTIFTNGHHKPVHKFNDAHNQLGTPYKIPSRSNSLHGHREIAQRSTDSLPLTKFSTKPFQESPLHNSMTDAVSIMQRKVKSEHNSPVLSPQRYPVVNPTIRDLALPTFDPNAYSYSPFGTDSPGTQNNSQQNSQNGSQLDLTLPERFPDTWFMTYEQAQDYEPVQSSFYNNDLASIDWSTYNLEGSNSYTPPPKDNSPYMSQQPTYNPQELSNHINRIGINSSSGEPSEADQQSPSTGWTNDRATSNDRQISADNNFNDLSSFGGDDSSDRFRHSSASSYYGTPQANLLANDNLQNYDIDDYLRQVEAETQRMQMQNQFAQMQTQLSQQDSQSQPSPRGLGQPTQQPPSRLSSVSRGITPSISSPGSTGTGEHSFTIREAQRYAHMDSMRNDPSPLTKTSIPSANIVDDPSWSVAPDMSNPDLVLNDEQEDEDWVR</sequence>
<dbReference type="GO" id="GO:0045944">
    <property type="term" value="P:positive regulation of transcription by RNA polymerase II"/>
    <property type="evidence" value="ECO:0007669"/>
    <property type="project" value="TreeGrafter"/>
</dbReference>
<dbReference type="VEuPathDB" id="FungiDB:PV10_03312"/>
<evidence type="ECO:0000313" key="2">
    <source>
        <dbReference type="EMBL" id="RVX69151.1"/>
    </source>
</evidence>
<dbReference type="EMBL" id="NAJM01000031">
    <property type="protein sequence ID" value="RVX69151.1"/>
    <property type="molecule type" value="Genomic_DNA"/>
</dbReference>
<dbReference type="GO" id="GO:0000981">
    <property type="term" value="F:DNA-binding transcription factor activity, RNA polymerase II-specific"/>
    <property type="evidence" value="ECO:0007669"/>
    <property type="project" value="TreeGrafter"/>
</dbReference>
<reference evidence="2 3" key="1">
    <citation type="submission" date="2017-03" db="EMBL/GenBank/DDBJ databases">
        <title>Genomes of endolithic fungi from Antarctica.</title>
        <authorList>
            <person name="Coleine C."/>
            <person name="Masonjones S."/>
            <person name="Stajich J.E."/>
        </authorList>
    </citation>
    <scope>NUCLEOTIDE SEQUENCE [LARGE SCALE GENOMIC DNA]</scope>
    <source>
        <strain evidence="2 3">CCFEE 6314</strain>
    </source>
</reference>
<feature type="compositionally biased region" description="Basic and acidic residues" evidence="1">
    <location>
        <begin position="48"/>
        <end position="67"/>
    </location>
</feature>
<evidence type="ECO:0000256" key="1">
    <source>
        <dbReference type="SAM" id="MobiDB-lite"/>
    </source>
</evidence>
<dbReference type="AlphaFoldDB" id="A0A438N0B5"/>
<dbReference type="PANTHER" id="PTHR28088:SF5">
    <property type="entry name" value="TRANSCRIPTIONAL ACTIVATOR HAA1-RELATED"/>
    <property type="match status" value="1"/>
</dbReference>
<feature type="compositionally biased region" description="Polar residues" evidence="1">
    <location>
        <begin position="215"/>
        <end position="227"/>
    </location>
</feature>